<evidence type="ECO:0000313" key="5">
    <source>
        <dbReference type="Proteomes" id="UP000572754"/>
    </source>
</evidence>
<dbReference type="EMBL" id="JAAQPE010000461">
    <property type="protein sequence ID" value="KAF5662401.1"/>
    <property type="molecule type" value="Genomic_DNA"/>
</dbReference>
<organism evidence="4 5">
    <name type="scientific">Fusarium circinatum</name>
    <name type="common">Pitch canker fungus</name>
    <name type="synonym">Gibberella circinata</name>
    <dbReference type="NCBI Taxonomy" id="48490"/>
    <lineage>
        <taxon>Eukaryota</taxon>
        <taxon>Fungi</taxon>
        <taxon>Dikarya</taxon>
        <taxon>Ascomycota</taxon>
        <taxon>Pezizomycotina</taxon>
        <taxon>Sordariomycetes</taxon>
        <taxon>Hypocreomycetidae</taxon>
        <taxon>Hypocreales</taxon>
        <taxon>Nectriaceae</taxon>
        <taxon>Fusarium</taxon>
        <taxon>Fusarium fujikuroi species complex</taxon>
    </lineage>
</organism>
<feature type="compositionally biased region" description="Low complexity" evidence="2">
    <location>
        <begin position="162"/>
        <end position="175"/>
    </location>
</feature>
<reference evidence="4 5" key="2">
    <citation type="submission" date="2020-05" db="EMBL/GenBank/DDBJ databases">
        <title>Identification and distribution of gene clusters putatively required for synthesis of sphingolipid metabolism inhibitors in phylogenetically diverse species of the filamentous fungus Fusarium.</title>
        <authorList>
            <person name="Kim H.-S."/>
            <person name="Busman M."/>
            <person name="Brown D.W."/>
            <person name="Divon H."/>
            <person name="Uhlig S."/>
            <person name="Proctor R.H."/>
        </authorList>
    </citation>
    <scope>NUCLEOTIDE SEQUENCE [LARGE SCALE GENOMIC DNA]</scope>
    <source>
        <strain evidence="4 5">NRRL 25331</strain>
    </source>
</reference>
<reference evidence="5" key="1">
    <citation type="journal article" date="2020" name="BMC Genomics">
        <title>Correction to: Identification and distribution of gene clusters required for synthesis of sphingolipid metabolism inhibitors in diverse species of the filamentous fungus Fusarium.</title>
        <authorList>
            <person name="Kim H.S."/>
            <person name="Lohmar J.M."/>
            <person name="Busman M."/>
            <person name="Brown D.W."/>
            <person name="Naumann T.A."/>
            <person name="Divon H.H."/>
            <person name="Lysoe E."/>
            <person name="Uhlig S."/>
            <person name="Proctor R.H."/>
        </authorList>
    </citation>
    <scope>NUCLEOTIDE SEQUENCE [LARGE SCALE GENOMIC DNA]</scope>
    <source>
        <strain evidence="5">NRRL 25331</strain>
    </source>
</reference>
<dbReference type="InterPro" id="IPR012132">
    <property type="entry name" value="GMC_OxRdtase"/>
</dbReference>
<dbReference type="AlphaFoldDB" id="A0A8H5WJM8"/>
<feature type="chain" id="PRO_5034439651" evidence="3">
    <location>
        <begin position="20"/>
        <end position="392"/>
    </location>
</feature>
<proteinExistence type="inferred from homology"/>
<dbReference type="InterPro" id="IPR036188">
    <property type="entry name" value="FAD/NAD-bd_sf"/>
</dbReference>
<dbReference type="GO" id="GO:0050660">
    <property type="term" value="F:flavin adenine dinucleotide binding"/>
    <property type="evidence" value="ECO:0007669"/>
    <property type="project" value="InterPro"/>
</dbReference>
<keyword evidence="3" id="KW-0732">Signal</keyword>
<evidence type="ECO:0000256" key="1">
    <source>
        <dbReference type="ARBA" id="ARBA00010790"/>
    </source>
</evidence>
<dbReference type="Gene3D" id="3.50.50.60">
    <property type="entry name" value="FAD/NAD(P)-binding domain"/>
    <property type="match status" value="1"/>
</dbReference>
<evidence type="ECO:0000256" key="3">
    <source>
        <dbReference type="SAM" id="SignalP"/>
    </source>
</evidence>
<comment type="caution">
    <text evidence="4">The sequence shown here is derived from an EMBL/GenBank/DDBJ whole genome shotgun (WGS) entry which is preliminary data.</text>
</comment>
<gene>
    <name evidence="4" type="ORF">FCIRC_11524</name>
</gene>
<evidence type="ECO:0000313" key="4">
    <source>
        <dbReference type="EMBL" id="KAF5662401.1"/>
    </source>
</evidence>
<feature type="signal peptide" evidence="3">
    <location>
        <begin position="1"/>
        <end position="19"/>
    </location>
</feature>
<dbReference type="Proteomes" id="UP000572754">
    <property type="component" value="Unassembled WGS sequence"/>
</dbReference>
<protein>
    <submittedName>
        <fullName evidence="4">Choline dehydrogenase</fullName>
    </submittedName>
</protein>
<sequence length="392" mass="41879">MLRSTIVSLALGLLTAVQASNPVFGAYQTDSCDACLDQTYESCPGDYKTRSYATCMCAGDGSANFVSCLSSCDPNKNEPSIASSTYYGYCVIFFKELCDGAQDYLSEDIYNKQCSKEAIEAGGIGANDGDDDSEESEPSKTENSSSKETDESGESDEANENGSTKTSGGAQSTSTSGALATMVPAWAIVAGMGLHASYKLQGSIDLILYIPRRNNRNNNFFYNIYIMILNRLKLALGAVLAAGSTGLATKPDVYDYVIIGSGPGGGSLAANLAREGYSVFLIEAGGDNHTSILEQLPALARTAAETPGHSWQFFVNHYEDFDAARRDPKYTYIQTNGSYYVGLDPPEGARPAGLYYPRGSTLGGSVQVNAMNFAWCPDNEWDYIANLTGDSS</sequence>
<comment type="similarity">
    <text evidence="1">Belongs to the GMC oxidoreductase family.</text>
</comment>
<keyword evidence="5" id="KW-1185">Reference proteome</keyword>
<name>A0A8H5WJM8_FUSCI</name>
<feature type="region of interest" description="Disordered" evidence="2">
    <location>
        <begin position="122"/>
        <end position="175"/>
    </location>
</feature>
<dbReference type="PANTHER" id="PTHR11552:SF147">
    <property type="entry name" value="CHOLINE DEHYDROGENASE, MITOCHONDRIAL"/>
    <property type="match status" value="1"/>
</dbReference>
<dbReference type="SUPFAM" id="SSF51905">
    <property type="entry name" value="FAD/NAD(P)-binding domain"/>
    <property type="match status" value="1"/>
</dbReference>
<dbReference type="GO" id="GO:0016491">
    <property type="term" value="F:oxidoreductase activity"/>
    <property type="evidence" value="ECO:0007669"/>
    <property type="project" value="TreeGrafter"/>
</dbReference>
<feature type="compositionally biased region" description="Basic and acidic residues" evidence="2">
    <location>
        <begin position="137"/>
        <end position="150"/>
    </location>
</feature>
<accession>A0A8H5WJM8</accession>
<dbReference type="PANTHER" id="PTHR11552">
    <property type="entry name" value="GLUCOSE-METHANOL-CHOLINE GMC OXIDOREDUCTASE"/>
    <property type="match status" value="1"/>
</dbReference>
<evidence type="ECO:0000256" key="2">
    <source>
        <dbReference type="SAM" id="MobiDB-lite"/>
    </source>
</evidence>